<dbReference type="AlphaFoldDB" id="A0A8C4ZH50"/>
<dbReference type="InterPro" id="IPR023796">
    <property type="entry name" value="Serpin_dom"/>
</dbReference>
<dbReference type="Ensembl" id="ENSGMOT00000015216.2">
    <property type="protein sequence ID" value="ENSGMOP00000014834.2"/>
    <property type="gene ID" value="ENSGMOG00000013886.2"/>
</dbReference>
<evidence type="ECO:0000256" key="6">
    <source>
        <dbReference type="SAM" id="SignalP"/>
    </source>
</evidence>
<gene>
    <name evidence="8" type="primary">SERPINE1</name>
    <name evidence="8" type="synonym">serpine1</name>
</gene>
<sequence>MRHLLLTLVSHITARMLCVRAFLLVSLCVAALCSLQDRQTDFGLRVFSQMADGAAASRGENLAFSPYGVATLLGMVQLGAGGSTRKALRSAMGFSLQERGLSRQQRRQQQSLSAAGGLEASSAVMVERLLGLEAGFRRALLKAFRTAPHQVDFSRTEQATDVINAWVSDRTAGMIPQFLAPGALTDETRLVLLNALHFQGLWKLPFDPKLTQERMFHCSNGSSVPVAMMRLTAAFRYGEFVSSDGLEYLVVEVPYEGDALSMFLVQPFEADVPAGALVAELSSQRIGQWSAELRSVKRRLALPRFSIDSEVNLKAVLTNMGLGEMFNLATADFSRITTEERLSVSAVLQRVKIEVNEEGTKAAAASGAIMFSRMGVEEIALDTPFLFLIQHKATGAVLFMGQVNQPEPY</sequence>
<organism evidence="8 9">
    <name type="scientific">Gadus morhua</name>
    <name type="common">Atlantic cod</name>
    <dbReference type="NCBI Taxonomy" id="8049"/>
    <lineage>
        <taxon>Eukaryota</taxon>
        <taxon>Metazoa</taxon>
        <taxon>Chordata</taxon>
        <taxon>Craniata</taxon>
        <taxon>Vertebrata</taxon>
        <taxon>Euteleostomi</taxon>
        <taxon>Actinopterygii</taxon>
        <taxon>Neopterygii</taxon>
        <taxon>Teleostei</taxon>
        <taxon>Neoteleostei</taxon>
        <taxon>Acanthomorphata</taxon>
        <taxon>Zeiogadaria</taxon>
        <taxon>Gadariae</taxon>
        <taxon>Gadiformes</taxon>
        <taxon>Gadoidei</taxon>
        <taxon>Gadidae</taxon>
        <taxon>Gadus</taxon>
    </lineage>
</organism>
<dbReference type="GO" id="GO:0061044">
    <property type="term" value="P:negative regulation of vascular wound healing"/>
    <property type="evidence" value="ECO:0007669"/>
    <property type="project" value="TreeGrafter"/>
</dbReference>
<dbReference type="PANTHER" id="PTHR11461:SF49">
    <property type="entry name" value="PLASMINOGEN ACTIVATOR INHIBITOR 1"/>
    <property type="match status" value="1"/>
</dbReference>
<dbReference type="GO" id="GO:0005615">
    <property type="term" value="C:extracellular space"/>
    <property type="evidence" value="ECO:0007669"/>
    <property type="project" value="InterPro"/>
</dbReference>
<dbReference type="Proteomes" id="UP000694546">
    <property type="component" value="Chromosome 17"/>
</dbReference>
<evidence type="ECO:0000256" key="2">
    <source>
        <dbReference type="ARBA" id="ARBA00041825"/>
    </source>
</evidence>
<comment type="subunit">
    <text evidence="4">Forms a heterodimer with TMPRSS7. Interacts with VTN. Binds LRP1B; binding is followed by internalization and degradation. Interacts with PPP1CB. In complex with PLAU/uPA, interacts with PLAUR/uPAR. Interacts with SORL1 and LRP1, either alone or in complex with PLAU; these interactions are abolished in the presence of LRPAP1/RAP. The ternary complex composed of PLAUR-PLAU-PAI1 also interacts with SORL1. Interacts with PLAT/tPA. Also interacts with SORL1, when complexed to PLAT/tPA.</text>
</comment>
<evidence type="ECO:0000256" key="4">
    <source>
        <dbReference type="ARBA" id="ARBA00066062"/>
    </source>
</evidence>
<reference evidence="8" key="1">
    <citation type="submission" date="2025-08" db="UniProtKB">
        <authorList>
            <consortium name="Ensembl"/>
        </authorList>
    </citation>
    <scope>IDENTIFICATION</scope>
</reference>
<evidence type="ECO:0000313" key="8">
    <source>
        <dbReference type="Ensembl" id="ENSGMOP00000014834.2"/>
    </source>
</evidence>
<dbReference type="GO" id="GO:0004867">
    <property type="term" value="F:serine-type endopeptidase inhibitor activity"/>
    <property type="evidence" value="ECO:0007669"/>
    <property type="project" value="InterPro"/>
</dbReference>
<comment type="similarity">
    <text evidence="5">Belongs to the serpin family.</text>
</comment>
<evidence type="ECO:0000256" key="1">
    <source>
        <dbReference type="ARBA" id="ARBA00040523"/>
    </source>
</evidence>
<evidence type="ECO:0000259" key="7">
    <source>
        <dbReference type="SMART" id="SM00093"/>
    </source>
</evidence>
<evidence type="ECO:0000256" key="3">
    <source>
        <dbReference type="ARBA" id="ARBA00043166"/>
    </source>
</evidence>
<dbReference type="GeneTree" id="ENSGT00940000160621"/>
<dbReference type="SUPFAM" id="SSF56574">
    <property type="entry name" value="Serpins"/>
    <property type="match status" value="1"/>
</dbReference>
<evidence type="ECO:0000256" key="5">
    <source>
        <dbReference type="RuleBase" id="RU000411"/>
    </source>
</evidence>
<name>A0A8C4ZH50_GADMO</name>
<accession>A0A8C4ZH50</accession>
<dbReference type="SMART" id="SM00093">
    <property type="entry name" value="SERPIN"/>
    <property type="match status" value="1"/>
</dbReference>
<reference evidence="8" key="2">
    <citation type="submission" date="2025-09" db="UniProtKB">
        <authorList>
            <consortium name="Ensembl"/>
        </authorList>
    </citation>
    <scope>IDENTIFICATION</scope>
</reference>
<dbReference type="Gene3D" id="2.30.39.10">
    <property type="entry name" value="Alpha-1-antitrypsin, domain 1"/>
    <property type="match status" value="1"/>
</dbReference>
<protein>
    <recommendedName>
        <fullName evidence="1">Plasminogen activator inhibitor 1</fullName>
    </recommendedName>
    <alternativeName>
        <fullName evidence="2">Endothelial plasminogen activator inhibitor</fullName>
    </alternativeName>
    <alternativeName>
        <fullName evidence="3">Serpin E1</fullName>
    </alternativeName>
</protein>
<dbReference type="GO" id="GO:0010757">
    <property type="term" value="P:negative regulation of plasminogen activation"/>
    <property type="evidence" value="ECO:0007669"/>
    <property type="project" value="TreeGrafter"/>
</dbReference>
<dbReference type="InterPro" id="IPR042178">
    <property type="entry name" value="Serpin_sf_1"/>
</dbReference>
<keyword evidence="9" id="KW-1185">Reference proteome</keyword>
<dbReference type="InterPro" id="IPR036186">
    <property type="entry name" value="Serpin_sf"/>
</dbReference>
<keyword evidence="6" id="KW-0732">Signal</keyword>
<dbReference type="Pfam" id="PF00079">
    <property type="entry name" value="Serpin"/>
    <property type="match status" value="1"/>
</dbReference>
<dbReference type="InterPro" id="IPR042185">
    <property type="entry name" value="Serpin_sf_2"/>
</dbReference>
<dbReference type="InterPro" id="IPR000215">
    <property type="entry name" value="Serpin_fam"/>
</dbReference>
<evidence type="ECO:0000313" key="9">
    <source>
        <dbReference type="Proteomes" id="UP000694546"/>
    </source>
</evidence>
<feature type="chain" id="PRO_5046332150" description="Plasminogen activator inhibitor 1" evidence="6">
    <location>
        <begin position="22"/>
        <end position="409"/>
    </location>
</feature>
<feature type="signal peptide" evidence="6">
    <location>
        <begin position="1"/>
        <end position="21"/>
    </location>
</feature>
<dbReference type="Gene3D" id="3.30.497.10">
    <property type="entry name" value="Antithrombin, subunit I, domain 2"/>
    <property type="match status" value="1"/>
</dbReference>
<dbReference type="PANTHER" id="PTHR11461">
    <property type="entry name" value="SERINE PROTEASE INHIBITOR, SERPIN"/>
    <property type="match status" value="1"/>
</dbReference>
<proteinExistence type="inferred from homology"/>
<feature type="domain" description="Serpin" evidence="7">
    <location>
        <begin position="44"/>
        <end position="406"/>
    </location>
</feature>